<feature type="transmembrane region" description="Helical" evidence="1">
    <location>
        <begin position="26"/>
        <end position="50"/>
    </location>
</feature>
<dbReference type="Proteomes" id="UP000539175">
    <property type="component" value="Unassembled WGS sequence"/>
</dbReference>
<reference evidence="2 3" key="1">
    <citation type="submission" date="2020-08" db="EMBL/GenBank/DDBJ databases">
        <title>Genomic Encyclopedia of Type Strains, Phase IV (KMG-IV): sequencing the most valuable type-strain genomes for metagenomic binning, comparative biology and taxonomic classification.</title>
        <authorList>
            <person name="Goeker M."/>
        </authorList>
    </citation>
    <scope>NUCLEOTIDE SEQUENCE [LARGE SCALE GENOMIC DNA]</scope>
    <source>
        <strain evidence="2 3">DSM 22198</strain>
    </source>
</reference>
<keyword evidence="1" id="KW-1133">Transmembrane helix</keyword>
<evidence type="ECO:0000313" key="2">
    <source>
        <dbReference type="EMBL" id="MBB6250661.1"/>
    </source>
</evidence>
<feature type="transmembrane region" description="Helical" evidence="1">
    <location>
        <begin position="370"/>
        <end position="393"/>
    </location>
</feature>
<feature type="transmembrane region" description="Helical" evidence="1">
    <location>
        <begin position="204"/>
        <end position="222"/>
    </location>
</feature>
<sequence>MTAGTLPWLLRHELRLAIRGMKLSSVAVWLSLLALVVIFHVVGGFLAFGLGRGGGAALPGVSAMVAALASCFMAGTAVYRAMDTIYSRGDYDLLLSSPLAPRVILPARALAVAAGTLLFPASVLLPIANMGAVFGHANWLAAYLALPALALLVTAIALLAALGLVRWVGVRRARVAGQALAAFTGFLMAMAGQIPQLIGTRMDWMGGAGLHGPLAAILLFPGRALLGDPLALLILLVVCTGVFAGVTVRWGPAFIAAATAAAGATTPRARAPDRALRFQDRLGPLLRRKEWRLMLRHPQLALLLFQQMSGAIILVISMQRQWRAEPQVLTALVVPMAALAAGTLAKLALADGASDLINAAPVPAERLRWAKVQAAILPPLAVVALVAALAAPLGLWGTLTILSCGIAATGSAVVASLWVQPMTGAAMQQMLKPRKGAGAKVVGRTLLETLMSYGWMATAVLMLHHDLYALLVAGGLMGLVAILRTPL</sequence>
<dbReference type="RefSeq" id="WP_184798475.1">
    <property type="nucleotide sequence ID" value="NZ_JACIIZ010000003.1"/>
</dbReference>
<evidence type="ECO:0000313" key="3">
    <source>
        <dbReference type="Proteomes" id="UP000539175"/>
    </source>
</evidence>
<feature type="transmembrane region" description="Helical" evidence="1">
    <location>
        <begin position="179"/>
        <end position="198"/>
    </location>
</feature>
<keyword evidence="1" id="KW-0472">Membrane</keyword>
<accession>A0A7X0AWN0</accession>
<name>A0A7X0AWN0_9PROT</name>
<dbReference type="EMBL" id="JACIIZ010000003">
    <property type="protein sequence ID" value="MBB6250661.1"/>
    <property type="molecule type" value="Genomic_DNA"/>
</dbReference>
<proteinExistence type="predicted"/>
<organism evidence="2 3">
    <name type="scientific">Nitrospirillum iridis</name>
    <dbReference type="NCBI Taxonomy" id="765888"/>
    <lineage>
        <taxon>Bacteria</taxon>
        <taxon>Pseudomonadati</taxon>
        <taxon>Pseudomonadota</taxon>
        <taxon>Alphaproteobacteria</taxon>
        <taxon>Rhodospirillales</taxon>
        <taxon>Azospirillaceae</taxon>
        <taxon>Nitrospirillum</taxon>
    </lineage>
</organism>
<evidence type="ECO:0000256" key="1">
    <source>
        <dbReference type="SAM" id="Phobius"/>
    </source>
</evidence>
<protein>
    <submittedName>
        <fullName evidence="2">ABC-2 type transport system permease protein</fullName>
    </submittedName>
</protein>
<feature type="transmembrane region" description="Helical" evidence="1">
    <location>
        <begin position="467"/>
        <end position="483"/>
    </location>
</feature>
<feature type="transmembrane region" description="Helical" evidence="1">
    <location>
        <begin position="229"/>
        <end position="247"/>
    </location>
</feature>
<dbReference type="AlphaFoldDB" id="A0A7X0AWN0"/>
<feature type="transmembrane region" description="Helical" evidence="1">
    <location>
        <begin position="297"/>
        <end position="316"/>
    </location>
</feature>
<feature type="transmembrane region" description="Helical" evidence="1">
    <location>
        <begin position="399"/>
        <end position="420"/>
    </location>
</feature>
<gene>
    <name evidence="2" type="ORF">FHS74_001206</name>
</gene>
<feature type="transmembrane region" description="Helical" evidence="1">
    <location>
        <begin position="56"/>
        <end position="82"/>
    </location>
</feature>
<feature type="transmembrane region" description="Helical" evidence="1">
    <location>
        <begin position="140"/>
        <end position="167"/>
    </location>
</feature>
<comment type="caution">
    <text evidence="2">The sequence shown here is derived from an EMBL/GenBank/DDBJ whole genome shotgun (WGS) entry which is preliminary data.</text>
</comment>
<feature type="transmembrane region" description="Helical" evidence="1">
    <location>
        <begin position="328"/>
        <end position="349"/>
    </location>
</feature>
<feature type="transmembrane region" description="Helical" evidence="1">
    <location>
        <begin position="103"/>
        <end position="128"/>
    </location>
</feature>
<keyword evidence="1" id="KW-0812">Transmembrane</keyword>
<keyword evidence="3" id="KW-1185">Reference proteome</keyword>